<protein>
    <submittedName>
        <fullName evidence="2">Uncharacterized protein</fullName>
    </submittedName>
</protein>
<gene>
    <name evidence="2" type="ORF">C8E02_0926</name>
</gene>
<organism evidence="2 3">
    <name type="scientific">Vogesella indigofera</name>
    <name type="common">Pseudomonas indigofera</name>
    <dbReference type="NCBI Taxonomy" id="45465"/>
    <lineage>
        <taxon>Bacteria</taxon>
        <taxon>Pseudomonadati</taxon>
        <taxon>Pseudomonadota</taxon>
        <taxon>Betaproteobacteria</taxon>
        <taxon>Neisseriales</taxon>
        <taxon>Chromobacteriaceae</taxon>
        <taxon>Vogesella</taxon>
    </lineage>
</organism>
<sequence length="34" mass="3568">MPNIKQVLTLAVPVAILVAVIFRVAPVRKVVVGG</sequence>
<comment type="caution">
    <text evidence="2">The sequence shown here is derived from an EMBL/GenBank/DDBJ whole genome shotgun (WGS) entry which is preliminary data.</text>
</comment>
<name>A0A495BII2_VOGIN</name>
<evidence type="ECO:0000313" key="3">
    <source>
        <dbReference type="Proteomes" id="UP000279384"/>
    </source>
</evidence>
<keyword evidence="1" id="KW-0472">Membrane</keyword>
<dbReference type="EMBL" id="RBID01000011">
    <property type="protein sequence ID" value="RKQ61159.1"/>
    <property type="molecule type" value="Genomic_DNA"/>
</dbReference>
<keyword evidence="1" id="KW-1133">Transmembrane helix</keyword>
<keyword evidence="1" id="KW-0812">Transmembrane</keyword>
<dbReference type="AlphaFoldDB" id="A0A495BII2"/>
<evidence type="ECO:0000256" key="1">
    <source>
        <dbReference type="SAM" id="Phobius"/>
    </source>
</evidence>
<feature type="transmembrane region" description="Helical" evidence="1">
    <location>
        <begin position="7"/>
        <end position="25"/>
    </location>
</feature>
<proteinExistence type="predicted"/>
<reference evidence="2 3" key="1">
    <citation type="submission" date="2018-10" db="EMBL/GenBank/DDBJ databases">
        <title>Genomic Encyclopedia of Type Strains, Phase IV (KMG-IV): sequencing the most valuable type-strain genomes for metagenomic binning, comparative biology and taxonomic classification.</title>
        <authorList>
            <person name="Goeker M."/>
        </authorList>
    </citation>
    <scope>NUCLEOTIDE SEQUENCE [LARGE SCALE GENOMIC DNA]</scope>
    <source>
        <strain evidence="2 3">DSM 3303</strain>
    </source>
</reference>
<dbReference type="Proteomes" id="UP000279384">
    <property type="component" value="Unassembled WGS sequence"/>
</dbReference>
<accession>A0A495BII2</accession>
<evidence type="ECO:0000313" key="2">
    <source>
        <dbReference type="EMBL" id="RKQ61159.1"/>
    </source>
</evidence>